<keyword evidence="2" id="KW-0808">Transferase</keyword>
<dbReference type="PANTHER" id="PTHR14744">
    <property type="entry name" value="N-ALPHA-ACETYLTRANSFERASE 60"/>
    <property type="match status" value="1"/>
</dbReference>
<dbReference type="GO" id="GO:0004402">
    <property type="term" value="F:histone acetyltransferase activity"/>
    <property type="evidence" value="ECO:0007669"/>
    <property type="project" value="TreeGrafter"/>
</dbReference>
<evidence type="ECO:0000313" key="12">
    <source>
        <dbReference type="Proteomes" id="UP000095282"/>
    </source>
</evidence>
<evidence type="ECO:0000313" key="13">
    <source>
        <dbReference type="WBParaSite" id="Csp11.Scaffold357.g889.t1"/>
    </source>
</evidence>
<dbReference type="WBParaSite" id="Csp11.Scaffold357.g889.t1">
    <property type="protein sequence ID" value="Csp11.Scaffold357.g889.t1"/>
    <property type="gene ID" value="Csp11.Scaffold357.g889"/>
</dbReference>
<dbReference type="EC" id="2.3.1.48" evidence="1"/>
<dbReference type="PANTHER" id="PTHR14744:SF15">
    <property type="entry name" value="N-ALPHA-ACETYLTRANSFERASE 60"/>
    <property type="match status" value="1"/>
</dbReference>
<dbReference type="Pfam" id="PF00583">
    <property type="entry name" value="Acetyltransf_1"/>
    <property type="match status" value="1"/>
</dbReference>
<proteinExistence type="inferred from homology"/>
<dbReference type="AlphaFoldDB" id="A0A1I7SYW8"/>
<protein>
    <recommendedName>
        <fullName evidence="8">N-alpha-acetyltransferase 60</fullName>
        <ecNumber evidence="7">2.3.1.259</ecNumber>
        <ecNumber evidence="1">2.3.1.48</ecNumber>
    </recommendedName>
</protein>
<evidence type="ECO:0000256" key="1">
    <source>
        <dbReference type="ARBA" id="ARBA00013184"/>
    </source>
</evidence>
<dbReference type="Proteomes" id="UP000095282">
    <property type="component" value="Unplaced"/>
</dbReference>
<evidence type="ECO:0000256" key="2">
    <source>
        <dbReference type="ARBA" id="ARBA00022679"/>
    </source>
</evidence>
<dbReference type="eggNOG" id="KOG3138">
    <property type="taxonomic scope" value="Eukaryota"/>
</dbReference>
<dbReference type="GO" id="GO:0120518">
    <property type="term" value="F:protein N-terminal-methionine acetyltransferase activity"/>
    <property type="evidence" value="ECO:0007669"/>
    <property type="project" value="UniProtKB-EC"/>
</dbReference>
<dbReference type="SUPFAM" id="SSF55729">
    <property type="entry name" value="Acyl-CoA N-acyltransferases (Nat)"/>
    <property type="match status" value="1"/>
</dbReference>
<evidence type="ECO:0000256" key="4">
    <source>
        <dbReference type="ARBA" id="ARBA00022853"/>
    </source>
</evidence>
<keyword evidence="3" id="KW-0159">Chromosome partition</keyword>
<evidence type="ECO:0000256" key="7">
    <source>
        <dbReference type="ARBA" id="ARBA00026111"/>
    </source>
</evidence>
<keyword evidence="5" id="KW-0012">Acyltransferase</keyword>
<dbReference type="CDD" id="cd04301">
    <property type="entry name" value="NAT_SF"/>
    <property type="match status" value="1"/>
</dbReference>
<evidence type="ECO:0000256" key="9">
    <source>
        <dbReference type="ARBA" id="ARBA00048017"/>
    </source>
</evidence>
<comment type="catalytic activity">
    <reaction evidence="10">
        <text>N-terminal L-methionyl-[transmembrane protein] + acetyl-CoA = N-terminal N(alpha)-acetyl-L-methionyl-[transmembrane protein] + CoA + H(+)</text>
        <dbReference type="Rhea" id="RHEA:50604"/>
        <dbReference type="Rhea" id="RHEA-COMP:12745"/>
        <dbReference type="Rhea" id="RHEA-COMP:12746"/>
        <dbReference type="ChEBI" id="CHEBI:15378"/>
        <dbReference type="ChEBI" id="CHEBI:57287"/>
        <dbReference type="ChEBI" id="CHEBI:57288"/>
        <dbReference type="ChEBI" id="CHEBI:64731"/>
        <dbReference type="ChEBI" id="CHEBI:133414"/>
        <dbReference type="EC" id="2.3.1.259"/>
    </reaction>
</comment>
<evidence type="ECO:0000256" key="5">
    <source>
        <dbReference type="ARBA" id="ARBA00023315"/>
    </source>
</evidence>
<evidence type="ECO:0000259" key="11">
    <source>
        <dbReference type="PROSITE" id="PS51186"/>
    </source>
</evidence>
<sequence length="240" mass="26965">MTADGLTLRRLQPWDRLAVETLCNESFPIQYPECWYEEVVAGGLRSTGLFEGEQLAAMIVSETKFLYDCNLENVPNGSKTSSIVLECPGPPEVLERLPPTLISLFQDQGIISESNVHVTYILSIAVDKKYRRHGLATRLLNHLMTSLIDQPPFPRVVFLHVLSTNSPALSFYKRHGFEFHASLPEYYRIGEVYADGCTYVKYINSSHAPATFSDDLNEAQHIEAELNALDWLLSPSGLKS</sequence>
<dbReference type="InterPro" id="IPR000182">
    <property type="entry name" value="GNAT_dom"/>
</dbReference>
<evidence type="ECO:0000256" key="10">
    <source>
        <dbReference type="ARBA" id="ARBA00048848"/>
    </source>
</evidence>
<feature type="domain" description="N-acetyltransferase" evidence="11">
    <location>
        <begin position="6"/>
        <end position="204"/>
    </location>
</feature>
<name>A0A1I7SYW8_9PELO</name>
<dbReference type="GO" id="GO:0007059">
    <property type="term" value="P:chromosome segregation"/>
    <property type="evidence" value="ECO:0007669"/>
    <property type="project" value="UniProtKB-KW"/>
</dbReference>
<keyword evidence="4" id="KW-0156">Chromatin regulator</keyword>
<dbReference type="Gene3D" id="3.40.630.30">
    <property type="match status" value="1"/>
</dbReference>
<keyword evidence="12" id="KW-1185">Reference proteome</keyword>
<dbReference type="EC" id="2.3.1.259" evidence="7"/>
<dbReference type="PROSITE" id="PS51186">
    <property type="entry name" value="GNAT"/>
    <property type="match status" value="1"/>
</dbReference>
<dbReference type="GO" id="GO:0000139">
    <property type="term" value="C:Golgi membrane"/>
    <property type="evidence" value="ECO:0007669"/>
    <property type="project" value="TreeGrafter"/>
</dbReference>
<comment type="similarity">
    <text evidence="6">Belongs to the acetyltransferase family. NAA60 subfamily.</text>
</comment>
<comment type="catalytic activity">
    <reaction evidence="9">
        <text>L-lysyl-[protein] + acetyl-CoA = N(6)-acetyl-L-lysyl-[protein] + CoA + H(+)</text>
        <dbReference type="Rhea" id="RHEA:45948"/>
        <dbReference type="Rhea" id="RHEA-COMP:9752"/>
        <dbReference type="Rhea" id="RHEA-COMP:10731"/>
        <dbReference type="ChEBI" id="CHEBI:15378"/>
        <dbReference type="ChEBI" id="CHEBI:29969"/>
        <dbReference type="ChEBI" id="CHEBI:57287"/>
        <dbReference type="ChEBI" id="CHEBI:57288"/>
        <dbReference type="ChEBI" id="CHEBI:61930"/>
        <dbReference type="EC" id="2.3.1.48"/>
    </reaction>
</comment>
<dbReference type="InterPro" id="IPR016181">
    <property type="entry name" value="Acyl_CoA_acyltransferase"/>
</dbReference>
<evidence type="ECO:0000256" key="6">
    <source>
        <dbReference type="ARBA" id="ARBA00025774"/>
    </source>
</evidence>
<accession>A0A1I7SYW8</accession>
<evidence type="ECO:0000256" key="8">
    <source>
        <dbReference type="ARBA" id="ARBA00026144"/>
    </source>
</evidence>
<dbReference type="InterPro" id="IPR045141">
    <property type="entry name" value="NAA60-like"/>
</dbReference>
<dbReference type="STRING" id="1561998.A0A1I7SYW8"/>
<organism evidence="12 13">
    <name type="scientific">Caenorhabditis tropicalis</name>
    <dbReference type="NCBI Taxonomy" id="1561998"/>
    <lineage>
        <taxon>Eukaryota</taxon>
        <taxon>Metazoa</taxon>
        <taxon>Ecdysozoa</taxon>
        <taxon>Nematoda</taxon>
        <taxon>Chromadorea</taxon>
        <taxon>Rhabditida</taxon>
        <taxon>Rhabditina</taxon>
        <taxon>Rhabditomorpha</taxon>
        <taxon>Rhabditoidea</taxon>
        <taxon>Rhabditidae</taxon>
        <taxon>Peloderinae</taxon>
        <taxon>Caenorhabditis</taxon>
    </lineage>
</organism>
<evidence type="ECO:0000256" key="3">
    <source>
        <dbReference type="ARBA" id="ARBA00022829"/>
    </source>
</evidence>
<reference evidence="13" key="1">
    <citation type="submission" date="2016-11" db="UniProtKB">
        <authorList>
            <consortium name="WormBaseParasite"/>
        </authorList>
    </citation>
    <scope>IDENTIFICATION</scope>
</reference>